<dbReference type="HOGENOM" id="CLU_943897_0_0_1"/>
<dbReference type="OrthoDB" id="10687309at2759"/>
<protein>
    <submittedName>
        <fullName evidence="2">Uncharacterized protein</fullName>
    </submittedName>
</protein>
<gene>
    <name evidence="2" type="ORF">S7711_10791</name>
</gene>
<evidence type="ECO:0000313" key="3">
    <source>
        <dbReference type="Proteomes" id="UP000028045"/>
    </source>
</evidence>
<accession>A0A084AQV8</accession>
<reference evidence="2 3" key="1">
    <citation type="journal article" date="2014" name="BMC Genomics">
        <title>Comparative genome sequencing reveals chemotype-specific gene clusters in the toxigenic black mold Stachybotrys.</title>
        <authorList>
            <person name="Semeiks J."/>
            <person name="Borek D."/>
            <person name="Otwinowski Z."/>
            <person name="Grishin N.V."/>
        </authorList>
    </citation>
    <scope>NUCLEOTIDE SEQUENCE [LARGE SCALE GENOMIC DNA]</scope>
    <source>
        <strain evidence="3">CBS 109288 / IBT 7711</strain>
    </source>
</reference>
<dbReference type="Proteomes" id="UP000028045">
    <property type="component" value="Unassembled WGS sequence"/>
</dbReference>
<feature type="region of interest" description="Disordered" evidence="1">
    <location>
        <begin position="274"/>
        <end position="295"/>
    </location>
</feature>
<proteinExistence type="predicted"/>
<dbReference type="AlphaFoldDB" id="A0A084AQV8"/>
<evidence type="ECO:0000256" key="1">
    <source>
        <dbReference type="SAM" id="MobiDB-lite"/>
    </source>
</evidence>
<dbReference type="EMBL" id="KL648605">
    <property type="protein sequence ID" value="KEY67687.1"/>
    <property type="molecule type" value="Genomic_DNA"/>
</dbReference>
<name>A0A084AQV8_STACB</name>
<sequence length="295" mass="32180">MAISTGILPDPLPPRPTPYNASAVSFSCDVLQMPWLSFTDSGDRSSMTITATTKQDWVQHVPSPKKHLQKPVFIQPRIVRLPLLPAKGPYYADPVSRPPVPPSPASPALAPPRRNIFAGSVLGSSFMATDTDDSEWSRFGREYDLKVCGIQPQASKDRALAQPTSPVPPRRNIFAGSVLGSSFMATDTDDSEWSRFGHEYDLKVRGIQPQASEDRIAAPPLSPVAPRRNIFAGSILGSSFMATDTDDSEWSRAGHEYDLQVRGIQPPVPEEYLATQSPHRDFFAASNPGSSLHAT</sequence>
<keyword evidence="3" id="KW-1185">Reference proteome</keyword>
<evidence type="ECO:0000313" key="2">
    <source>
        <dbReference type="EMBL" id="KEY67687.1"/>
    </source>
</evidence>
<organism evidence="2 3">
    <name type="scientific">Stachybotrys chartarum (strain CBS 109288 / IBT 7711)</name>
    <name type="common">Toxic black mold</name>
    <name type="synonym">Stilbospora chartarum</name>
    <dbReference type="NCBI Taxonomy" id="1280523"/>
    <lineage>
        <taxon>Eukaryota</taxon>
        <taxon>Fungi</taxon>
        <taxon>Dikarya</taxon>
        <taxon>Ascomycota</taxon>
        <taxon>Pezizomycotina</taxon>
        <taxon>Sordariomycetes</taxon>
        <taxon>Hypocreomycetidae</taxon>
        <taxon>Hypocreales</taxon>
        <taxon>Stachybotryaceae</taxon>
        <taxon>Stachybotrys</taxon>
    </lineage>
</organism>